<dbReference type="Proteomes" id="UP000494165">
    <property type="component" value="Unassembled WGS sequence"/>
</dbReference>
<dbReference type="Gene3D" id="3.80.10.10">
    <property type="entry name" value="Ribonuclease Inhibitor"/>
    <property type="match status" value="1"/>
</dbReference>
<proteinExistence type="predicted"/>
<accession>A0A8S1D6H9</accession>
<gene>
    <name evidence="1" type="ORF">CLODIP_2_CD15690</name>
</gene>
<evidence type="ECO:0000313" key="1">
    <source>
        <dbReference type="EMBL" id="CAB3376038.1"/>
    </source>
</evidence>
<dbReference type="AlphaFoldDB" id="A0A8S1D6H9"/>
<keyword evidence="2" id="KW-1185">Reference proteome</keyword>
<reference evidence="1 2" key="1">
    <citation type="submission" date="2020-04" db="EMBL/GenBank/DDBJ databases">
        <authorList>
            <person name="Alioto T."/>
            <person name="Alioto T."/>
            <person name="Gomez Garrido J."/>
        </authorList>
    </citation>
    <scope>NUCLEOTIDE SEQUENCE [LARGE SCALE GENOMIC DNA]</scope>
</reference>
<evidence type="ECO:0000313" key="2">
    <source>
        <dbReference type="Proteomes" id="UP000494165"/>
    </source>
</evidence>
<sequence length="559" mass="64675">MADQYQLRAAKIMQQRFLATYRIRDTAAAFGAKLPDNFELNHLFDLPIELIKKIVAKLMSTKCDSLRREEIEMQVLMLPALQLYLATRPRKVDLTAFLSFCPKQLKYQYLKESLIHISETAADLEELTLISADQRFSRFFHGTADAELLLLLGKLRRLKVLRIEEISSFGLVDLIQLCQNLPTLEFLHVMIYNELFRLNFKQLKIAERLKSAMPKLKVFLFDTIGHENALIKCCAENLPNLRVIHDFSSVFSSFEDYESSHEITPASGSSNLRHLLVDFEVVKGCAHLPSTFPLITHLRILWMSYVDAEEHNLTALLQLTHLESLEFINVPQYILHLFVEKFGPNLREISVEYDEDECDSVSTDYSLGQLLALCPKLERLAFAANFKEDLEPIAFPSNLKEIRMDFWGFYGNKHIRLTDIFQAPHLEKITFDGTMFDFEELRRVSTLIREKKILRKLKTLHFTTNFNSVENFEEDYFKEIAVFIKCVAASLPDISVITLDFHYLRFGYAALARSLAIGKTTNDEIDGITQFFGNQNISSEFVELFVDEDLIAILEIYRR</sequence>
<organism evidence="1 2">
    <name type="scientific">Cloeon dipterum</name>
    <dbReference type="NCBI Taxonomy" id="197152"/>
    <lineage>
        <taxon>Eukaryota</taxon>
        <taxon>Metazoa</taxon>
        <taxon>Ecdysozoa</taxon>
        <taxon>Arthropoda</taxon>
        <taxon>Hexapoda</taxon>
        <taxon>Insecta</taxon>
        <taxon>Pterygota</taxon>
        <taxon>Palaeoptera</taxon>
        <taxon>Ephemeroptera</taxon>
        <taxon>Pisciforma</taxon>
        <taxon>Baetidae</taxon>
        <taxon>Cloeon</taxon>
    </lineage>
</organism>
<dbReference type="InterPro" id="IPR032675">
    <property type="entry name" value="LRR_dom_sf"/>
</dbReference>
<dbReference type="EMBL" id="CADEPI010000123">
    <property type="protein sequence ID" value="CAB3376038.1"/>
    <property type="molecule type" value="Genomic_DNA"/>
</dbReference>
<comment type="caution">
    <text evidence="1">The sequence shown here is derived from an EMBL/GenBank/DDBJ whole genome shotgun (WGS) entry which is preliminary data.</text>
</comment>
<dbReference type="SUPFAM" id="SSF52047">
    <property type="entry name" value="RNI-like"/>
    <property type="match status" value="1"/>
</dbReference>
<dbReference type="EMBL" id="CADEPI010000123">
    <property type="protein sequence ID" value="CAB3376041.1"/>
    <property type="molecule type" value="Genomic_DNA"/>
</dbReference>
<name>A0A8S1D6H9_9INSE</name>
<protein>
    <submittedName>
        <fullName evidence="1">Uncharacterized protein</fullName>
    </submittedName>
</protein>